<dbReference type="HOGENOM" id="CLU_1036847_0_0_7"/>
<gene>
    <name evidence="1" type="ordered locus">Arnit_2228</name>
</gene>
<protein>
    <submittedName>
        <fullName evidence="1">Uncharacterized protein</fullName>
    </submittedName>
</protein>
<dbReference type="RefSeq" id="WP_013136025.1">
    <property type="nucleotide sequence ID" value="NC_014166.1"/>
</dbReference>
<dbReference type="KEGG" id="ant:Arnit_2228"/>
<name>D5V0R8_ARCNC</name>
<proteinExistence type="predicted"/>
<reference evidence="1 2" key="1">
    <citation type="journal article" date="2010" name="Stand. Genomic Sci.">
        <title>Complete genome sequence of Arcobacter nitrofigilis type strain (CI).</title>
        <authorList>
            <person name="Pati A."/>
            <person name="Gronow S."/>
            <person name="Lapidus A."/>
            <person name="Copeland A."/>
            <person name="Glavina Del Rio T."/>
            <person name="Nolan M."/>
            <person name="Lucas S."/>
            <person name="Tice H."/>
            <person name="Cheng J.F."/>
            <person name="Han C."/>
            <person name="Chertkov O."/>
            <person name="Bruce D."/>
            <person name="Tapia R."/>
            <person name="Goodwin L."/>
            <person name="Pitluck S."/>
            <person name="Liolios K."/>
            <person name="Ivanova N."/>
            <person name="Mavromatis K."/>
            <person name="Chen A."/>
            <person name="Palaniappan K."/>
            <person name="Land M."/>
            <person name="Hauser L."/>
            <person name="Chang Y.J."/>
            <person name="Jeffries C.D."/>
            <person name="Detter J.C."/>
            <person name="Rohde M."/>
            <person name="Goker M."/>
            <person name="Bristow J."/>
            <person name="Eisen J.A."/>
            <person name="Markowitz V."/>
            <person name="Hugenholtz P."/>
            <person name="Klenk H.P."/>
            <person name="Kyrpides N.C."/>
        </authorList>
    </citation>
    <scope>NUCLEOTIDE SEQUENCE [LARGE SCALE GENOMIC DNA]</scope>
    <source>
        <strain evidence="2">ATCC 33309 / DSM 7299 / CCUG 15893 / LMG 7604 / NCTC 12251 / CI</strain>
    </source>
</reference>
<organism evidence="1 2">
    <name type="scientific">Arcobacter nitrofigilis (strain ATCC 33309 / DSM 7299 / CCUG 15893 / LMG 7604 / NCTC 12251 / CI)</name>
    <name type="common">Campylobacter nitrofigilis</name>
    <dbReference type="NCBI Taxonomy" id="572480"/>
    <lineage>
        <taxon>Bacteria</taxon>
        <taxon>Pseudomonadati</taxon>
        <taxon>Campylobacterota</taxon>
        <taxon>Epsilonproteobacteria</taxon>
        <taxon>Campylobacterales</taxon>
        <taxon>Arcobacteraceae</taxon>
        <taxon>Arcobacter</taxon>
    </lineage>
</organism>
<keyword evidence="2" id="KW-1185">Reference proteome</keyword>
<dbReference type="AlphaFoldDB" id="D5V0R8"/>
<dbReference type="Pfam" id="PF18928">
    <property type="entry name" value="DUF5677"/>
    <property type="match status" value="1"/>
</dbReference>
<evidence type="ECO:0000313" key="2">
    <source>
        <dbReference type="Proteomes" id="UP000000939"/>
    </source>
</evidence>
<dbReference type="EMBL" id="CP001999">
    <property type="protein sequence ID" value="ADG93880.1"/>
    <property type="molecule type" value="Genomic_DNA"/>
</dbReference>
<dbReference type="eggNOG" id="ENOG5033BS7">
    <property type="taxonomic scope" value="Bacteria"/>
</dbReference>
<dbReference type="InterPro" id="IPR043733">
    <property type="entry name" value="DUF5677"/>
</dbReference>
<dbReference type="OrthoDB" id="9149679at2"/>
<dbReference type="Proteomes" id="UP000000939">
    <property type="component" value="Chromosome"/>
</dbReference>
<accession>D5V0R8</accession>
<sequence>MNIEKVHKLAEIFDKKICVYKEACDFILKSNAKHSEELFLLLLSISDSLSTLSILSKINKMRDCYAISRMIYETTINVLYIAATNFDAMDDMIKYTDEKSKYEAKRSITIDKESVFITFDGENHSVGFAKNNPFKMKGDPRDWTQKENGKSINIENRIEIINKKYGDTVSRFLQLSHLTIYRTSSDIIHGTLYGARHMLGIVNKKNNKFSVEGMIQHGYETIITLMLSISQCVYSILFAFSKEIDGVDEFEKKYSILLEEYLKVGQEK</sequence>
<evidence type="ECO:0000313" key="1">
    <source>
        <dbReference type="EMBL" id="ADG93880.1"/>
    </source>
</evidence>